<dbReference type="Proteomes" id="UP000589984">
    <property type="component" value="Unassembled WGS sequence"/>
</dbReference>
<dbReference type="EMBL" id="JABWCV010000026">
    <property type="protein sequence ID" value="NVF15996.1"/>
    <property type="molecule type" value="Genomic_DNA"/>
</dbReference>
<feature type="region of interest" description="Disordered" evidence="1">
    <location>
        <begin position="50"/>
        <end position="84"/>
    </location>
</feature>
<proteinExistence type="predicted"/>
<feature type="compositionally biased region" description="Low complexity" evidence="1">
    <location>
        <begin position="57"/>
        <end position="77"/>
    </location>
</feature>
<name>A0A7Y6RFP2_9GAMM</name>
<dbReference type="RefSeq" id="WP_176304664.1">
    <property type="nucleotide sequence ID" value="NZ_JABWCV010000026.1"/>
</dbReference>
<dbReference type="InterPro" id="IPR024400">
    <property type="entry name" value="DUF2635"/>
</dbReference>
<keyword evidence="3" id="KW-1185">Reference proteome</keyword>
<comment type="caution">
    <text evidence="2">The sequence shown here is derived from an EMBL/GenBank/DDBJ whole genome shotgun (WGS) entry which is preliminary data.</text>
</comment>
<reference evidence="2 3" key="1">
    <citation type="submission" date="2020-06" db="EMBL/GenBank/DDBJ databases">
        <title>Halomonas sp. QX-1 draft genome sequence.</title>
        <authorList>
            <person name="Qiu X."/>
        </authorList>
    </citation>
    <scope>NUCLEOTIDE SEQUENCE [LARGE SCALE GENOMIC DNA]</scope>
    <source>
        <strain evidence="2 3">QX-1</strain>
    </source>
</reference>
<protein>
    <submittedName>
        <fullName evidence="2">DUF2635 domain-containing protein</fullName>
    </submittedName>
</protein>
<evidence type="ECO:0000256" key="1">
    <source>
        <dbReference type="SAM" id="MobiDB-lite"/>
    </source>
</evidence>
<dbReference type="AlphaFoldDB" id="A0A7Y6RFP2"/>
<dbReference type="Pfam" id="PF10948">
    <property type="entry name" value="DUF2635"/>
    <property type="match status" value="1"/>
</dbReference>
<evidence type="ECO:0000313" key="3">
    <source>
        <dbReference type="Proteomes" id="UP000589984"/>
    </source>
</evidence>
<evidence type="ECO:0000313" key="2">
    <source>
        <dbReference type="EMBL" id="NVF15996.1"/>
    </source>
</evidence>
<sequence length="84" mass="9160">MPSIYVKPRLRDAKKPDQGVLLVRRESDGKPIPAEGAHVELTPYIRRRLRDGDLKKASAPAKPSRAKATAKPTAKTADAGEQES</sequence>
<organism evidence="2 3">
    <name type="scientific">Vreelandella maris</name>
    <dbReference type="NCBI Taxonomy" id="2729617"/>
    <lineage>
        <taxon>Bacteria</taxon>
        <taxon>Pseudomonadati</taxon>
        <taxon>Pseudomonadota</taxon>
        <taxon>Gammaproteobacteria</taxon>
        <taxon>Oceanospirillales</taxon>
        <taxon>Halomonadaceae</taxon>
        <taxon>Vreelandella</taxon>
    </lineage>
</organism>
<accession>A0A7Y6RFP2</accession>
<gene>
    <name evidence="2" type="ORF">HUO07_17735</name>
</gene>